<keyword evidence="7 12" id="KW-0520">NAD</keyword>
<comment type="catalytic activity">
    <reaction evidence="10 14">
        <text>N(6)-[(R)-dihydrolipoyl]-L-lysyl-[protein] + NAD(+) = N(6)-[(R)-lipoyl]-L-lysyl-[protein] + NADH + H(+)</text>
        <dbReference type="Rhea" id="RHEA:15045"/>
        <dbReference type="Rhea" id="RHEA-COMP:10474"/>
        <dbReference type="Rhea" id="RHEA-COMP:10475"/>
        <dbReference type="ChEBI" id="CHEBI:15378"/>
        <dbReference type="ChEBI" id="CHEBI:57540"/>
        <dbReference type="ChEBI" id="CHEBI:57945"/>
        <dbReference type="ChEBI" id="CHEBI:83099"/>
        <dbReference type="ChEBI" id="CHEBI:83100"/>
        <dbReference type="EC" id="1.8.1.4"/>
    </reaction>
</comment>
<feature type="binding site" evidence="12">
    <location>
        <position position="117"/>
    </location>
    <ligand>
        <name>FAD</name>
        <dbReference type="ChEBI" id="CHEBI:57692"/>
    </ligand>
</feature>
<keyword evidence="9 14" id="KW-0676">Redox-active center</keyword>
<dbReference type="InterPro" id="IPR036188">
    <property type="entry name" value="FAD/NAD-bd_sf"/>
</dbReference>
<feature type="domain" description="Pyridine nucleotide-disulphide oxidoreductase dimerisation" evidence="15">
    <location>
        <begin position="346"/>
        <end position="454"/>
    </location>
</feature>
<dbReference type="Gene3D" id="3.30.390.30">
    <property type="match status" value="1"/>
</dbReference>
<evidence type="ECO:0000256" key="2">
    <source>
        <dbReference type="ARBA" id="ARBA00012608"/>
    </source>
</evidence>
<evidence type="ECO:0000256" key="12">
    <source>
        <dbReference type="PIRSR" id="PIRSR000350-3"/>
    </source>
</evidence>
<dbReference type="InterPro" id="IPR012999">
    <property type="entry name" value="Pyr_OxRdtase_I_AS"/>
</dbReference>
<dbReference type="AlphaFoldDB" id="A0A2P5SW91"/>
<dbReference type="GO" id="GO:0006103">
    <property type="term" value="P:2-oxoglutarate metabolic process"/>
    <property type="evidence" value="ECO:0007669"/>
    <property type="project" value="TreeGrafter"/>
</dbReference>
<comment type="cofactor">
    <cofactor evidence="12 14">
        <name>FAD</name>
        <dbReference type="ChEBI" id="CHEBI:57692"/>
    </cofactor>
    <text evidence="12 14">Binds 1 FAD per subunit.</text>
</comment>
<dbReference type="OrthoDB" id="9800167at2"/>
<dbReference type="PRINTS" id="PR00368">
    <property type="entry name" value="FADPNR"/>
</dbReference>
<feature type="binding site" evidence="12">
    <location>
        <position position="312"/>
    </location>
    <ligand>
        <name>FAD</name>
        <dbReference type="ChEBI" id="CHEBI:57692"/>
    </ligand>
</feature>
<reference evidence="17 18" key="1">
    <citation type="journal article" date="2018" name="Genome Biol. Evol.">
        <title>Cladogenesis and Genomic Streamlining in Extracellular Endosymbionts of Tropical Stink Bugs.</title>
        <authorList>
            <person name="Otero-Bravo A."/>
            <person name="Goffredi S."/>
            <person name="Sabree Z.L."/>
        </authorList>
    </citation>
    <scope>NUCLEOTIDE SEQUENCE [LARGE SCALE GENOMIC DNA]</scope>
    <source>
        <strain evidence="17 18">SoEL</strain>
    </source>
</reference>
<keyword evidence="18" id="KW-1185">Reference proteome</keyword>
<evidence type="ECO:0000256" key="1">
    <source>
        <dbReference type="ARBA" id="ARBA00007532"/>
    </source>
</evidence>
<comment type="similarity">
    <text evidence="1 14">Belongs to the class-I pyridine nucleotide-disulfide oxidoreductase family.</text>
</comment>
<evidence type="ECO:0000256" key="7">
    <source>
        <dbReference type="ARBA" id="ARBA00023027"/>
    </source>
</evidence>
<protein>
    <recommendedName>
        <fullName evidence="3 14">Dihydrolipoyl dehydrogenase</fullName>
        <ecNumber evidence="2 14">1.8.1.4</ecNumber>
    </recommendedName>
</protein>
<keyword evidence="8" id="KW-1015">Disulfide bond</keyword>
<keyword evidence="5 12" id="KW-0274">FAD</keyword>
<evidence type="ECO:0000313" key="18">
    <source>
        <dbReference type="Proteomes" id="UP000296144"/>
    </source>
</evidence>
<dbReference type="Gene3D" id="3.50.50.60">
    <property type="entry name" value="FAD/NAD(P)-binding domain"/>
    <property type="match status" value="2"/>
</dbReference>
<dbReference type="PROSITE" id="PS00076">
    <property type="entry name" value="PYRIDINE_REDOX_1"/>
    <property type="match status" value="1"/>
</dbReference>
<dbReference type="InterPro" id="IPR001100">
    <property type="entry name" value="Pyr_nuc-diS_OxRdtase"/>
</dbReference>
<dbReference type="SUPFAM" id="SSF51905">
    <property type="entry name" value="FAD/NAD(P)-binding domain"/>
    <property type="match status" value="1"/>
</dbReference>
<dbReference type="EMBL" id="PDKU01000002">
    <property type="protein sequence ID" value="PPI86608.1"/>
    <property type="molecule type" value="Genomic_DNA"/>
</dbReference>
<dbReference type="Pfam" id="PF07992">
    <property type="entry name" value="Pyr_redox_2"/>
    <property type="match status" value="1"/>
</dbReference>
<evidence type="ECO:0000259" key="16">
    <source>
        <dbReference type="Pfam" id="PF07992"/>
    </source>
</evidence>
<proteinExistence type="inferred from homology"/>
<feature type="disulfide bond" description="Redox-active" evidence="13">
    <location>
        <begin position="45"/>
        <end position="50"/>
    </location>
</feature>
<feature type="domain" description="FAD/NAD(P)-binding" evidence="16">
    <location>
        <begin position="8"/>
        <end position="327"/>
    </location>
</feature>
<dbReference type="PANTHER" id="PTHR22912:SF160">
    <property type="entry name" value="DIHYDROLIPOYL DEHYDROGENASE"/>
    <property type="match status" value="1"/>
</dbReference>
<evidence type="ECO:0000256" key="13">
    <source>
        <dbReference type="PIRSR" id="PIRSR000350-4"/>
    </source>
</evidence>
<gene>
    <name evidence="17" type="primary">lpdA</name>
    <name evidence="17" type="ORF">CRV10_02075</name>
</gene>
<evidence type="ECO:0000256" key="3">
    <source>
        <dbReference type="ARBA" id="ARBA00016961"/>
    </source>
</evidence>
<organism evidence="17 18">
    <name type="scientific">Candidatus Pantoea edessiphila</name>
    <dbReference type="NCBI Taxonomy" id="2044610"/>
    <lineage>
        <taxon>Bacteria</taxon>
        <taxon>Pseudomonadati</taxon>
        <taxon>Pseudomonadota</taxon>
        <taxon>Gammaproteobacteria</taxon>
        <taxon>Enterobacterales</taxon>
        <taxon>Erwiniaceae</taxon>
        <taxon>Pantoea</taxon>
    </lineage>
</organism>
<feature type="active site" description="Proton acceptor" evidence="11">
    <location>
        <position position="444"/>
    </location>
</feature>
<dbReference type="Proteomes" id="UP000296144">
    <property type="component" value="Unassembled WGS sequence"/>
</dbReference>
<feature type="binding site" evidence="12">
    <location>
        <position position="205"/>
    </location>
    <ligand>
        <name>NAD(+)</name>
        <dbReference type="ChEBI" id="CHEBI:57540"/>
    </ligand>
</feature>
<name>A0A2P5SW91_9GAMM</name>
<dbReference type="Pfam" id="PF02852">
    <property type="entry name" value="Pyr_redox_dim"/>
    <property type="match status" value="1"/>
</dbReference>
<dbReference type="PRINTS" id="PR00411">
    <property type="entry name" value="PNDRDTASEI"/>
</dbReference>
<evidence type="ECO:0000256" key="9">
    <source>
        <dbReference type="ARBA" id="ARBA00023284"/>
    </source>
</evidence>
<evidence type="ECO:0000256" key="11">
    <source>
        <dbReference type="PIRSR" id="PIRSR000350-2"/>
    </source>
</evidence>
<keyword evidence="6 14" id="KW-0560">Oxidoreductase</keyword>
<dbReference type="InterPro" id="IPR023753">
    <property type="entry name" value="FAD/NAD-binding_dom"/>
</dbReference>
<feature type="binding site" evidence="12">
    <location>
        <position position="54"/>
    </location>
    <ligand>
        <name>FAD</name>
        <dbReference type="ChEBI" id="CHEBI:57692"/>
    </ligand>
</feature>
<comment type="miscellaneous">
    <text evidence="14">The active site is a redox-active disulfide bond.</text>
</comment>
<evidence type="ECO:0000256" key="6">
    <source>
        <dbReference type="ARBA" id="ARBA00023002"/>
    </source>
</evidence>
<evidence type="ECO:0000256" key="10">
    <source>
        <dbReference type="ARBA" id="ARBA00049187"/>
    </source>
</evidence>
<dbReference type="NCBIfam" id="TIGR01350">
    <property type="entry name" value="lipoamide_DH"/>
    <property type="match status" value="1"/>
</dbReference>
<accession>A0A2P5SW91</accession>
<keyword evidence="12" id="KW-0547">Nucleotide-binding</keyword>
<feature type="binding site" evidence="12">
    <location>
        <begin position="182"/>
        <end position="189"/>
    </location>
    <ligand>
        <name>NAD(+)</name>
        <dbReference type="ChEBI" id="CHEBI:57540"/>
    </ligand>
</feature>
<dbReference type="RefSeq" id="WP_136130184.1">
    <property type="nucleotide sequence ID" value="NZ_PDKU01000002.1"/>
</dbReference>
<dbReference type="EC" id="1.8.1.4" evidence="2 14"/>
<dbReference type="InterPro" id="IPR016156">
    <property type="entry name" value="FAD/NAD-linked_Rdtase_dimer_sf"/>
</dbReference>
<dbReference type="PIRSF" id="PIRSF000350">
    <property type="entry name" value="Mercury_reductase_MerA"/>
    <property type="match status" value="1"/>
</dbReference>
<dbReference type="InterPro" id="IPR050151">
    <property type="entry name" value="Class-I_Pyr_Nuc-Dis_Oxidored"/>
</dbReference>
<dbReference type="SUPFAM" id="SSF55424">
    <property type="entry name" value="FAD/NAD-linked reductases, dimerisation (C-terminal) domain"/>
    <property type="match status" value="1"/>
</dbReference>
<dbReference type="GO" id="GO:0050660">
    <property type="term" value="F:flavin adenine dinucleotide binding"/>
    <property type="evidence" value="ECO:0007669"/>
    <property type="project" value="InterPro"/>
</dbReference>
<evidence type="ECO:0000256" key="4">
    <source>
        <dbReference type="ARBA" id="ARBA00022630"/>
    </source>
</evidence>
<dbReference type="FunFam" id="3.30.390.30:FF:000001">
    <property type="entry name" value="Dihydrolipoyl dehydrogenase"/>
    <property type="match status" value="1"/>
</dbReference>
<dbReference type="InterPro" id="IPR006258">
    <property type="entry name" value="Lipoamide_DH"/>
</dbReference>
<dbReference type="PANTHER" id="PTHR22912">
    <property type="entry name" value="DISULFIDE OXIDOREDUCTASE"/>
    <property type="match status" value="1"/>
</dbReference>
<evidence type="ECO:0000256" key="8">
    <source>
        <dbReference type="ARBA" id="ARBA00023157"/>
    </source>
</evidence>
<evidence type="ECO:0000313" key="17">
    <source>
        <dbReference type="EMBL" id="PPI86608.1"/>
    </source>
</evidence>
<dbReference type="GO" id="GO:0006979">
    <property type="term" value="P:response to oxidative stress"/>
    <property type="evidence" value="ECO:0007669"/>
    <property type="project" value="UniProtKB-ARBA"/>
</dbReference>
<dbReference type="InterPro" id="IPR004099">
    <property type="entry name" value="Pyr_nucl-diS_OxRdtase_dimer"/>
</dbReference>
<feature type="binding site" evidence="12">
    <location>
        <position position="272"/>
    </location>
    <ligand>
        <name>NAD(+)</name>
        <dbReference type="ChEBI" id="CHEBI:57540"/>
    </ligand>
</feature>
<sequence length="474" mass="52064">MNIDIKTQVVVIGGGPSGYSAAFRCSDLGLETVLIERYNSLGGVCLNVGCIPSKALLHIAKVIKETKVLKNKGINFDNISINLEQIRSWKSNIINKFTSGLFNMAKIRKVRVIHGLGKFIDSHTLVVNDNNKITTIYFDNAIIACGSIPIKLPIFPYEDSRIWDSTDALQLKEIPKKLLIIGGGIIGLEMATIYHALGSEITIIEMYDQIIPNADKDIIKNFTSSISSKFKIMLETKIKTVEAKQDGIYVDIKETNLVNNIQRYDTVLVAIGRVPNVQILDLENAGVQTENNYICVNKQMRTNIPHIYAVGDIVGQPMLAHKGTHEGHVAAEVIAGLKHYFDTKIIPSVSYTEPEVAWVGITEKEAKKQGIEYETSVFPWTASGRALASQCENGMTKLIFDKKTHRIIGGAIVGTNAGELLGEISLGIEMGCDAEDIALTIHAHPTLYESIGLAAEIFEGTVTDIINTKNKLKI</sequence>
<comment type="caution">
    <text evidence="17">The sequence shown here is derived from an EMBL/GenBank/DDBJ whole genome shotgun (WGS) entry which is preliminary data.</text>
</comment>
<evidence type="ECO:0000256" key="14">
    <source>
        <dbReference type="RuleBase" id="RU003692"/>
    </source>
</evidence>
<feature type="binding site" evidence="12">
    <location>
        <begin position="318"/>
        <end position="321"/>
    </location>
    <ligand>
        <name>FAD</name>
        <dbReference type="ChEBI" id="CHEBI:57692"/>
    </ligand>
</feature>
<dbReference type="GO" id="GO:0004148">
    <property type="term" value="F:dihydrolipoyl dehydrogenase (NADH) activity"/>
    <property type="evidence" value="ECO:0007669"/>
    <property type="project" value="UniProtKB-EC"/>
</dbReference>
<evidence type="ECO:0000256" key="5">
    <source>
        <dbReference type="ARBA" id="ARBA00022827"/>
    </source>
</evidence>
<evidence type="ECO:0000259" key="15">
    <source>
        <dbReference type="Pfam" id="PF02852"/>
    </source>
</evidence>
<keyword evidence="4 14" id="KW-0285">Flavoprotein</keyword>